<gene>
    <name evidence="2" type="ORF">RF11_00743</name>
</gene>
<accession>A0A0C2JYP9</accession>
<name>A0A0C2JYP9_THEKT</name>
<proteinExistence type="predicted"/>
<dbReference type="Proteomes" id="UP000031668">
    <property type="component" value="Unassembled WGS sequence"/>
</dbReference>
<evidence type="ECO:0000256" key="1">
    <source>
        <dbReference type="SAM" id="MobiDB-lite"/>
    </source>
</evidence>
<reference evidence="2 3" key="1">
    <citation type="journal article" date="2014" name="Genome Biol. Evol.">
        <title>The genome of the myxosporean Thelohanellus kitauei shows adaptations to nutrient acquisition within its fish host.</title>
        <authorList>
            <person name="Yang Y."/>
            <person name="Xiong J."/>
            <person name="Zhou Z."/>
            <person name="Huo F."/>
            <person name="Miao W."/>
            <person name="Ran C."/>
            <person name="Liu Y."/>
            <person name="Zhang J."/>
            <person name="Feng J."/>
            <person name="Wang M."/>
            <person name="Wang M."/>
            <person name="Wang L."/>
            <person name="Yao B."/>
        </authorList>
    </citation>
    <scope>NUCLEOTIDE SEQUENCE [LARGE SCALE GENOMIC DNA]</scope>
    <source>
        <strain evidence="2">Wuqing</strain>
    </source>
</reference>
<evidence type="ECO:0000313" key="2">
    <source>
        <dbReference type="EMBL" id="KII74663.1"/>
    </source>
</evidence>
<keyword evidence="3" id="KW-1185">Reference proteome</keyword>
<feature type="region of interest" description="Disordered" evidence="1">
    <location>
        <begin position="119"/>
        <end position="138"/>
    </location>
</feature>
<dbReference type="EMBL" id="JWZT01000332">
    <property type="protein sequence ID" value="KII74663.1"/>
    <property type="molecule type" value="Genomic_DNA"/>
</dbReference>
<sequence>MKSYQKNSEDNVELMRKYEAQATKLAKAKQKRLTAKTVKTTSKSKDAKNVEILEKKDNIVAETPEIVTEVHPILGPWVKVAPLTIQHQILDEKEVETKEKTPNERQLLLTVNDIQPFESTSASFNKKSRQKNVRKPIN</sequence>
<dbReference type="AlphaFoldDB" id="A0A0C2JYP9"/>
<protein>
    <submittedName>
        <fullName evidence="2">Uncharacterized protein</fullName>
    </submittedName>
</protein>
<evidence type="ECO:0000313" key="3">
    <source>
        <dbReference type="Proteomes" id="UP000031668"/>
    </source>
</evidence>
<organism evidence="2 3">
    <name type="scientific">Thelohanellus kitauei</name>
    <name type="common">Myxosporean</name>
    <dbReference type="NCBI Taxonomy" id="669202"/>
    <lineage>
        <taxon>Eukaryota</taxon>
        <taxon>Metazoa</taxon>
        <taxon>Cnidaria</taxon>
        <taxon>Myxozoa</taxon>
        <taxon>Myxosporea</taxon>
        <taxon>Bivalvulida</taxon>
        <taxon>Platysporina</taxon>
        <taxon>Myxobolidae</taxon>
        <taxon>Thelohanellus</taxon>
    </lineage>
</organism>
<feature type="compositionally biased region" description="Basic residues" evidence="1">
    <location>
        <begin position="126"/>
        <end position="138"/>
    </location>
</feature>
<comment type="caution">
    <text evidence="2">The sequence shown here is derived from an EMBL/GenBank/DDBJ whole genome shotgun (WGS) entry which is preliminary data.</text>
</comment>